<keyword evidence="9 12" id="KW-0456">Lyase</keyword>
<feature type="site" description="Part of a proton relay during catalysis" evidence="12">
    <location>
        <position position="48"/>
    </location>
</feature>
<comment type="caution">
    <text evidence="16">The sequence shown here is derived from an EMBL/GenBank/DDBJ whole genome shotgun (WGS) entry which is preliminary data.</text>
</comment>
<feature type="binding site" evidence="12 15">
    <location>
        <position position="207"/>
    </location>
    <ligand>
        <name>pyruvate</name>
        <dbReference type="ChEBI" id="CHEBI:15361"/>
    </ligand>
</feature>
<evidence type="ECO:0000256" key="14">
    <source>
        <dbReference type="PIRSR" id="PIRSR001365-1"/>
    </source>
</evidence>
<dbReference type="Gene3D" id="3.20.20.70">
    <property type="entry name" value="Aldolase class I"/>
    <property type="match status" value="1"/>
</dbReference>
<reference evidence="16 17" key="1">
    <citation type="submission" date="2020-07" db="EMBL/GenBank/DDBJ databases">
        <title>Description of Limosilactobacillus balticus sp. nov., Limosilactobacillus agrestis sp. nov., Limosilactobacillus albertensis sp. nov., Limosilactobacillus rudii sp. nov., Limosilactobacillus fastidiosus sp. nov., five novel Limosilactobacillus species isolated from the vertebrate gastrointestinal tract, and proposal of 6 subspecies of Limosilactobacillus reuteri adapted to the gastrointestinal tract of specific vertebrate hosts.</title>
        <authorList>
            <person name="Li F."/>
            <person name="Cheng C."/>
            <person name="Zheng J."/>
            <person name="Quevedo R.M."/>
            <person name="Li J."/>
            <person name="Roos S."/>
            <person name="Gaenzle M.G."/>
            <person name="Walter J."/>
        </authorList>
    </citation>
    <scope>NUCLEOTIDE SEQUENCE [LARGE SCALE GENOMIC DNA]</scope>
    <source>
        <strain evidence="16 17">STM2_1</strain>
    </source>
</reference>
<dbReference type="SUPFAM" id="SSF51569">
    <property type="entry name" value="Aldolase"/>
    <property type="match status" value="1"/>
</dbReference>
<evidence type="ECO:0000256" key="15">
    <source>
        <dbReference type="PIRSR" id="PIRSR001365-2"/>
    </source>
</evidence>
<dbReference type="GO" id="GO:0005829">
    <property type="term" value="C:cytosol"/>
    <property type="evidence" value="ECO:0007669"/>
    <property type="project" value="TreeGrafter"/>
</dbReference>
<accession>A0A7W3YMM0</accession>
<evidence type="ECO:0000256" key="10">
    <source>
        <dbReference type="ARBA" id="ARBA00023270"/>
    </source>
</evidence>
<dbReference type="HAMAP" id="MF_00418">
    <property type="entry name" value="DapA"/>
    <property type="match status" value="1"/>
</dbReference>
<evidence type="ECO:0000313" key="17">
    <source>
        <dbReference type="Proteomes" id="UP000517106"/>
    </source>
</evidence>
<dbReference type="GO" id="GO:0009089">
    <property type="term" value="P:lysine biosynthetic process via diaminopimelate"/>
    <property type="evidence" value="ECO:0007669"/>
    <property type="project" value="UniProtKB-UniRule"/>
</dbReference>
<keyword evidence="7 12" id="KW-0220">Diaminopimelate biosynthesis</keyword>
<dbReference type="Pfam" id="PF00701">
    <property type="entry name" value="DHDPS"/>
    <property type="match status" value="1"/>
</dbReference>
<evidence type="ECO:0000256" key="13">
    <source>
        <dbReference type="PIRNR" id="PIRNR001365"/>
    </source>
</evidence>
<protein>
    <recommendedName>
        <fullName evidence="4 12">4-hydroxy-tetrahydrodipicolinate synthase</fullName>
        <shortName evidence="12">HTPA synthase</shortName>
        <ecNumber evidence="4 12">4.3.3.7</ecNumber>
    </recommendedName>
</protein>
<dbReference type="PANTHER" id="PTHR12128">
    <property type="entry name" value="DIHYDRODIPICOLINATE SYNTHASE"/>
    <property type="match status" value="1"/>
</dbReference>
<dbReference type="GO" id="GO:0019877">
    <property type="term" value="P:diaminopimelate biosynthetic process"/>
    <property type="evidence" value="ECO:0007669"/>
    <property type="project" value="UniProtKB-UniRule"/>
</dbReference>
<comment type="subunit">
    <text evidence="12">Homotetramer; dimer of dimers.</text>
</comment>
<organism evidence="16 17">
    <name type="scientific">Limosilactobacillus rudii</name>
    <dbReference type="NCBI Taxonomy" id="2759755"/>
    <lineage>
        <taxon>Bacteria</taxon>
        <taxon>Bacillati</taxon>
        <taxon>Bacillota</taxon>
        <taxon>Bacilli</taxon>
        <taxon>Lactobacillales</taxon>
        <taxon>Lactobacillaceae</taxon>
        <taxon>Limosilactobacillus</taxon>
    </lineage>
</organism>
<name>A0A7W3YMM0_9LACO</name>
<evidence type="ECO:0000256" key="7">
    <source>
        <dbReference type="ARBA" id="ARBA00022915"/>
    </source>
</evidence>
<dbReference type="InterPro" id="IPR020625">
    <property type="entry name" value="Schiff_base-form_aldolases_AS"/>
</dbReference>
<dbReference type="NCBIfam" id="TIGR00674">
    <property type="entry name" value="dapA"/>
    <property type="match status" value="1"/>
</dbReference>
<comment type="similarity">
    <text evidence="3 12 13">Belongs to the DapA family.</text>
</comment>
<dbReference type="UniPathway" id="UPA00034">
    <property type="reaction ID" value="UER00017"/>
</dbReference>
<gene>
    <name evidence="12 16" type="primary">dapA</name>
    <name evidence="16" type="ORF">H5S09_04555</name>
</gene>
<comment type="function">
    <text evidence="1 12">Catalyzes the condensation of (S)-aspartate-beta-semialdehyde [(S)-ASA] and pyruvate to 4-hydroxy-tetrahydrodipicolinate (HTPA).</text>
</comment>
<comment type="catalytic activity">
    <reaction evidence="11 12">
        <text>L-aspartate 4-semialdehyde + pyruvate = (2S,4S)-4-hydroxy-2,3,4,5-tetrahydrodipicolinate + H2O + H(+)</text>
        <dbReference type="Rhea" id="RHEA:34171"/>
        <dbReference type="ChEBI" id="CHEBI:15361"/>
        <dbReference type="ChEBI" id="CHEBI:15377"/>
        <dbReference type="ChEBI" id="CHEBI:15378"/>
        <dbReference type="ChEBI" id="CHEBI:67139"/>
        <dbReference type="ChEBI" id="CHEBI:537519"/>
        <dbReference type="EC" id="4.3.3.7"/>
    </reaction>
</comment>
<feature type="active site" description="Schiff-base intermediate with substrate" evidence="12 14">
    <location>
        <position position="166"/>
    </location>
</feature>
<feature type="active site" description="Proton donor/acceptor" evidence="12 14">
    <location>
        <position position="138"/>
    </location>
</feature>
<comment type="pathway">
    <text evidence="2 12">Amino-acid biosynthesis; L-lysine biosynthesis via DAP pathway; (S)-tetrahydrodipicolinate from L-aspartate: step 3/4.</text>
</comment>
<dbReference type="PANTHER" id="PTHR12128:SF66">
    <property type="entry name" value="4-HYDROXY-2-OXOGLUTARATE ALDOLASE, MITOCHONDRIAL"/>
    <property type="match status" value="1"/>
</dbReference>
<evidence type="ECO:0000256" key="2">
    <source>
        <dbReference type="ARBA" id="ARBA00005120"/>
    </source>
</evidence>
<feature type="binding site" evidence="12 15">
    <location>
        <position position="49"/>
    </location>
    <ligand>
        <name>pyruvate</name>
        <dbReference type="ChEBI" id="CHEBI:15361"/>
    </ligand>
</feature>
<dbReference type="PRINTS" id="PR00146">
    <property type="entry name" value="DHPICSNTHASE"/>
</dbReference>
<dbReference type="GO" id="GO:0008840">
    <property type="term" value="F:4-hydroxy-tetrahydrodipicolinate synthase activity"/>
    <property type="evidence" value="ECO:0007669"/>
    <property type="project" value="UniProtKB-UniRule"/>
</dbReference>
<evidence type="ECO:0000256" key="11">
    <source>
        <dbReference type="ARBA" id="ARBA00047836"/>
    </source>
</evidence>
<dbReference type="RefSeq" id="WP_182595950.1">
    <property type="nucleotide sequence ID" value="NZ_JACIVA010000044.1"/>
</dbReference>
<comment type="subcellular location">
    <subcellularLocation>
        <location evidence="12">Cytoplasm</location>
    </subcellularLocation>
</comment>
<evidence type="ECO:0000256" key="1">
    <source>
        <dbReference type="ARBA" id="ARBA00003294"/>
    </source>
</evidence>
<evidence type="ECO:0000313" key="16">
    <source>
        <dbReference type="EMBL" id="MBB1097203.1"/>
    </source>
</evidence>
<keyword evidence="5 12" id="KW-0963">Cytoplasm</keyword>
<evidence type="ECO:0000256" key="6">
    <source>
        <dbReference type="ARBA" id="ARBA00022605"/>
    </source>
</evidence>
<dbReference type="Proteomes" id="UP000517106">
    <property type="component" value="Unassembled WGS sequence"/>
</dbReference>
<dbReference type="SMART" id="SM01130">
    <property type="entry name" value="DHDPS"/>
    <property type="match status" value="1"/>
</dbReference>
<sequence>MTTLESADLMTAIVTPFDDEGNIDFTSLERLANYLIEHGSNGFVIGGTTGETPELTHDEKIELYQRFGEIINGRVPVIAGTGSNNTSETIAFTNEVAQINGIDYALVVVPPYNKPNQRGMIAHFTTIADNVNIPVIMYNIPGRTGVKMAQETVVKLSHHPNIVAVKQCASLEELEYIVEHGDQNFAIFTGEDAQALTARVLGANGVISVASHNYVVQMRQMYDALYRGDYQTAGKLQRWLTPRMAALFMFPSPSPVKAVLNAQGFQVGSCRLPILPLNEDEKRELEIALSLPTHSLTTKNLPLNLGE</sequence>
<evidence type="ECO:0000256" key="9">
    <source>
        <dbReference type="ARBA" id="ARBA00023239"/>
    </source>
</evidence>
<dbReference type="CDD" id="cd00950">
    <property type="entry name" value="DHDPS"/>
    <property type="match status" value="1"/>
</dbReference>
<dbReference type="PIRSF" id="PIRSF001365">
    <property type="entry name" value="DHDPS"/>
    <property type="match status" value="1"/>
</dbReference>
<keyword evidence="8 12" id="KW-0457">Lysine biosynthesis</keyword>
<feature type="site" description="Part of a proton relay during catalysis" evidence="12">
    <location>
        <position position="112"/>
    </location>
</feature>
<evidence type="ECO:0000256" key="8">
    <source>
        <dbReference type="ARBA" id="ARBA00023154"/>
    </source>
</evidence>
<dbReference type="PROSITE" id="PS00666">
    <property type="entry name" value="DHDPS_2"/>
    <property type="match status" value="1"/>
</dbReference>
<dbReference type="InterPro" id="IPR005263">
    <property type="entry name" value="DapA"/>
</dbReference>
<dbReference type="EC" id="4.3.3.7" evidence="4 12"/>
<dbReference type="AlphaFoldDB" id="A0A7W3YMM0"/>
<comment type="caution">
    <text evidence="12">Was originally thought to be a dihydrodipicolinate synthase (DHDPS), catalyzing the condensation of (S)-aspartate-beta-semialdehyde [(S)-ASA] and pyruvate to dihydrodipicolinate (DHDP). However, it was shown in E.coli that the product of the enzymatic reaction is not dihydrodipicolinate but in fact (4S)-4-hydroxy-2,3,4,5-tetrahydro-(2S)-dipicolinic acid (HTPA), and that the consecutive dehydration reaction leading to DHDP is not spontaneous but catalyzed by DapB.</text>
</comment>
<evidence type="ECO:0000256" key="12">
    <source>
        <dbReference type="HAMAP-Rule" id="MF_00418"/>
    </source>
</evidence>
<evidence type="ECO:0000256" key="5">
    <source>
        <dbReference type="ARBA" id="ARBA00022490"/>
    </source>
</evidence>
<dbReference type="InterPro" id="IPR013785">
    <property type="entry name" value="Aldolase_TIM"/>
</dbReference>
<keyword evidence="10 12" id="KW-0704">Schiff base</keyword>
<keyword evidence="6 12" id="KW-0028">Amino-acid biosynthesis</keyword>
<evidence type="ECO:0000256" key="4">
    <source>
        <dbReference type="ARBA" id="ARBA00012086"/>
    </source>
</evidence>
<evidence type="ECO:0000256" key="3">
    <source>
        <dbReference type="ARBA" id="ARBA00007592"/>
    </source>
</evidence>
<dbReference type="EMBL" id="JACIVA010000044">
    <property type="protein sequence ID" value="MBB1097203.1"/>
    <property type="molecule type" value="Genomic_DNA"/>
</dbReference>
<keyword evidence="17" id="KW-1185">Reference proteome</keyword>
<proteinExistence type="inferred from homology"/>
<dbReference type="InterPro" id="IPR002220">
    <property type="entry name" value="DapA-like"/>
</dbReference>